<name>A0A0A9B987_ARUDO</name>
<reference evidence="1" key="1">
    <citation type="submission" date="2014-09" db="EMBL/GenBank/DDBJ databases">
        <authorList>
            <person name="Magalhaes I.L.F."/>
            <person name="Oliveira U."/>
            <person name="Santos F.R."/>
            <person name="Vidigal T.H.D.A."/>
            <person name="Brescovit A.D."/>
            <person name="Santos A.J."/>
        </authorList>
    </citation>
    <scope>NUCLEOTIDE SEQUENCE</scope>
    <source>
        <tissue evidence="1">Shoot tissue taken approximately 20 cm above the soil surface</tissue>
    </source>
</reference>
<sequence>MGEVDDHQRKTRRL</sequence>
<proteinExistence type="predicted"/>
<dbReference type="EMBL" id="GBRH01239177">
    <property type="protein sequence ID" value="JAD58718.1"/>
    <property type="molecule type" value="Transcribed_RNA"/>
</dbReference>
<reference evidence="1" key="2">
    <citation type="journal article" date="2015" name="Data Brief">
        <title>Shoot transcriptome of the giant reed, Arundo donax.</title>
        <authorList>
            <person name="Barrero R.A."/>
            <person name="Guerrero F.D."/>
            <person name="Moolhuijzen P."/>
            <person name="Goolsby J.A."/>
            <person name="Tidwell J."/>
            <person name="Bellgard S.E."/>
            <person name="Bellgard M.I."/>
        </authorList>
    </citation>
    <scope>NUCLEOTIDE SEQUENCE</scope>
    <source>
        <tissue evidence="1">Shoot tissue taken approximately 20 cm above the soil surface</tissue>
    </source>
</reference>
<organism evidence="1">
    <name type="scientific">Arundo donax</name>
    <name type="common">Giant reed</name>
    <name type="synonym">Donax arundinaceus</name>
    <dbReference type="NCBI Taxonomy" id="35708"/>
    <lineage>
        <taxon>Eukaryota</taxon>
        <taxon>Viridiplantae</taxon>
        <taxon>Streptophyta</taxon>
        <taxon>Embryophyta</taxon>
        <taxon>Tracheophyta</taxon>
        <taxon>Spermatophyta</taxon>
        <taxon>Magnoliopsida</taxon>
        <taxon>Liliopsida</taxon>
        <taxon>Poales</taxon>
        <taxon>Poaceae</taxon>
        <taxon>PACMAD clade</taxon>
        <taxon>Arundinoideae</taxon>
        <taxon>Arundineae</taxon>
        <taxon>Arundo</taxon>
    </lineage>
</organism>
<accession>A0A0A9B987</accession>
<evidence type="ECO:0000313" key="1">
    <source>
        <dbReference type="EMBL" id="JAD58718.1"/>
    </source>
</evidence>
<protein>
    <submittedName>
        <fullName evidence="1">Uncharacterized protein</fullName>
    </submittedName>
</protein>